<organism evidence="2 3">
    <name type="scientific">Ridgeia piscesae</name>
    <name type="common">Tubeworm</name>
    <dbReference type="NCBI Taxonomy" id="27915"/>
    <lineage>
        <taxon>Eukaryota</taxon>
        <taxon>Metazoa</taxon>
        <taxon>Spiralia</taxon>
        <taxon>Lophotrochozoa</taxon>
        <taxon>Annelida</taxon>
        <taxon>Polychaeta</taxon>
        <taxon>Sedentaria</taxon>
        <taxon>Canalipalpata</taxon>
        <taxon>Sabellida</taxon>
        <taxon>Siboglinidae</taxon>
        <taxon>Ridgeia</taxon>
    </lineage>
</organism>
<dbReference type="PANTHER" id="PTHR31932:SF2">
    <property type="entry name" value="TUBULIN POLYGLUTAMYLASE COMPLEX SUBUNIT 1"/>
    <property type="match status" value="1"/>
</dbReference>
<dbReference type="InterPro" id="IPR057632">
    <property type="entry name" value="TPGS1_C"/>
</dbReference>
<sequence>MEKAGGDKKRSGKHGEGVAIDKQFLERSNATRYIRDVLTKIVENRPDDPIGFLADYFQNLGAQKGSVSRACQQIRLTHHSKPAFHNNVVLAYEILGESRNPPTRGIDGKLYMELVTELGIGFRQTIREKLLKKILCRDHEVVVFDVFRAGVLACVILEEFLAEAESLFKALDFHGQGKVEFSLCDAVLQELKTSVTSSLVQDPVALLQTAHTLSPSSLAASLTTITEKYTPAGHPRSPMTKEDFLATATDAYLLAVKPLK</sequence>
<accession>A0AAD9UHA8</accession>
<keyword evidence="3" id="KW-1185">Reference proteome</keyword>
<reference evidence="2" key="1">
    <citation type="journal article" date="2023" name="Mol. Biol. Evol.">
        <title>Third-Generation Sequencing Reveals the Adaptive Role of the Epigenome in Three Deep-Sea Polychaetes.</title>
        <authorList>
            <person name="Perez M."/>
            <person name="Aroh O."/>
            <person name="Sun Y."/>
            <person name="Lan Y."/>
            <person name="Juniper S.K."/>
            <person name="Young C.R."/>
            <person name="Angers B."/>
            <person name="Qian P.Y."/>
        </authorList>
    </citation>
    <scope>NUCLEOTIDE SEQUENCE</scope>
    <source>
        <strain evidence="2">R07B-5</strain>
    </source>
</reference>
<feature type="domain" description="Tubulin polyglutamylase complex subunit 1-like C-terminal" evidence="1">
    <location>
        <begin position="63"/>
        <end position="257"/>
    </location>
</feature>
<dbReference type="AlphaFoldDB" id="A0AAD9UHA8"/>
<dbReference type="GO" id="GO:0008017">
    <property type="term" value="F:microtubule binding"/>
    <property type="evidence" value="ECO:0007669"/>
    <property type="project" value="TreeGrafter"/>
</dbReference>
<dbReference type="EMBL" id="JAODUO010000105">
    <property type="protein sequence ID" value="KAK2189489.1"/>
    <property type="molecule type" value="Genomic_DNA"/>
</dbReference>
<proteinExistence type="predicted"/>
<comment type="caution">
    <text evidence="2">The sequence shown here is derived from an EMBL/GenBank/DDBJ whole genome shotgun (WGS) entry which is preliminary data.</text>
</comment>
<dbReference type="PANTHER" id="PTHR31932">
    <property type="entry name" value="TUBULIN POLYGLUTAMYLASE COMPLEX SUBUNIT 1"/>
    <property type="match status" value="1"/>
</dbReference>
<evidence type="ECO:0000313" key="2">
    <source>
        <dbReference type="EMBL" id="KAK2189489.1"/>
    </source>
</evidence>
<dbReference type="InterPro" id="IPR039235">
    <property type="entry name" value="TPGS1"/>
</dbReference>
<dbReference type="SUPFAM" id="SSF47391">
    <property type="entry name" value="Dimerization-anchoring domain of cAMP-dependent PK regulatory subunit"/>
    <property type="match status" value="1"/>
</dbReference>
<dbReference type="CDD" id="cd22960">
    <property type="entry name" value="DD_TPGS1"/>
    <property type="match status" value="1"/>
</dbReference>
<dbReference type="Pfam" id="PF24480">
    <property type="entry name" value="TPGS1_C"/>
    <property type="match status" value="1"/>
</dbReference>
<dbReference type="Gene3D" id="1.20.890.10">
    <property type="entry name" value="cAMP-dependent protein kinase regulatory subunit, dimerization-anchoring domain"/>
    <property type="match status" value="1"/>
</dbReference>
<dbReference type="InterPro" id="IPR047502">
    <property type="entry name" value="DD_TPGS1"/>
</dbReference>
<gene>
    <name evidence="2" type="ORF">NP493_105g02005</name>
</gene>
<protein>
    <recommendedName>
        <fullName evidence="1">Tubulin polyglutamylase complex subunit 1-like C-terminal domain-containing protein</fullName>
    </recommendedName>
</protein>
<evidence type="ECO:0000259" key="1">
    <source>
        <dbReference type="Pfam" id="PF24480"/>
    </source>
</evidence>
<name>A0AAD9UHA8_RIDPI</name>
<dbReference type="Proteomes" id="UP001209878">
    <property type="component" value="Unassembled WGS sequence"/>
</dbReference>
<evidence type="ECO:0000313" key="3">
    <source>
        <dbReference type="Proteomes" id="UP001209878"/>
    </source>
</evidence>